<dbReference type="EMBL" id="CABITT030000002">
    <property type="protein sequence ID" value="VVA95185.1"/>
    <property type="molecule type" value="Genomic_DNA"/>
</dbReference>
<name>A0A565B340_9BRAS</name>
<feature type="region of interest" description="Disordered" evidence="1">
    <location>
        <begin position="16"/>
        <end position="79"/>
    </location>
</feature>
<protein>
    <submittedName>
        <fullName evidence="2">Uncharacterized protein</fullName>
    </submittedName>
</protein>
<evidence type="ECO:0000313" key="2">
    <source>
        <dbReference type="EMBL" id="VVA95185.1"/>
    </source>
</evidence>
<dbReference type="Proteomes" id="UP000489600">
    <property type="component" value="Unassembled WGS sequence"/>
</dbReference>
<gene>
    <name evidence="2" type="ORF">ANE_LOCUS5630</name>
</gene>
<evidence type="ECO:0000313" key="3">
    <source>
        <dbReference type="Proteomes" id="UP000489600"/>
    </source>
</evidence>
<organism evidence="2 3">
    <name type="scientific">Arabis nemorensis</name>
    <dbReference type="NCBI Taxonomy" id="586526"/>
    <lineage>
        <taxon>Eukaryota</taxon>
        <taxon>Viridiplantae</taxon>
        <taxon>Streptophyta</taxon>
        <taxon>Embryophyta</taxon>
        <taxon>Tracheophyta</taxon>
        <taxon>Spermatophyta</taxon>
        <taxon>Magnoliopsida</taxon>
        <taxon>eudicotyledons</taxon>
        <taxon>Gunneridae</taxon>
        <taxon>Pentapetalae</taxon>
        <taxon>rosids</taxon>
        <taxon>malvids</taxon>
        <taxon>Brassicales</taxon>
        <taxon>Brassicaceae</taxon>
        <taxon>Arabideae</taxon>
        <taxon>Arabis</taxon>
    </lineage>
</organism>
<comment type="caution">
    <text evidence="2">The sequence shown here is derived from an EMBL/GenBank/DDBJ whole genome shotgun (WGS) entry which is preliminary data.</text>
</comment>
<dbReference type="AlphaFoldDB" id="A0A565B340"/>
<proteinExistence type="predicted"/>
<sequence>MQLAASPPQATCSLALRLGERQETPREVTFTSEPKYAEMMDPDVSKENNRSRGRGRGRGRGQGGGRKTIPRSPLQGAST</sequence>
<evidence type="ECO:0000256" key="1">
    <source>
        <dbReference type="SAM" id="MobiDB-lite"/>
    </source>
</evidence>
<feature type="compositionally biased region" description="Basic and acidic residues" evidence="1">
    <location>
        <begin position="35"/>
        <end position="50"/>
    </location>
</feature>
<reference evidence="2" key="1">
    <citation type="submission" date="2019-07" db="EMBL/GenBank/DDBJ databases">
        <authorList>
            <person name="Dittberner H."/>
        </authorList>
    </citation>
    <scope>NUCLEOTIDE SEQUENCE [LARGE SCALE GENOMIC DNA]</scope>
</reference>
<keyword evidence="3" id="KW-1185">Reference proteome</keyword>
<accession>A0A565B340</accession>